<keyword evidence="1" id="KW-1133">Transmembrane helix</keyword>
<feature type="transmembrane region" description="Helical" evidence="1">
    <location>
        <begin position="154"/>
        <end position="179"/>
    </location>
</feature>
<name>A0A382BAX2_9ZZZZ</name>
<dbReference type="NCBIfam" id="TIGR01906">
    <property type="entry name" value="integ_TIGR01906"/>
    <property type="match status" value="1"/>
</dbReference>
<gene>
    <name evidence="2" type="ORF">METZ01_LOCUS163809</name>
</gene>
<organism evidence="2">
    <name type="scientific">marine metagenome</name>
    <dbReference type="NCBI Taxonomy" id="408172"/>
    <lineage>
        <taxon>unclassified sequences</taxon>
        <taxon>metagenomes</taxon>
        <taxon>ecological metagenomes</taxon>
    </lineage>
</organism>
<reference evidence="2" key="1">
    <citation type="submission" date="2018-05" db="EMBL/GenBank/DDBJ databases">
        <authorList>
            <person name="Lanie J.A."/>
            <person name="Ng W.-L."/>
            <person name="Kazmierczak K.M."/>
            <person name="Andrzejewski T.M."/>
            <person name="Davidsen T.M."/>
            <person name="Wayne K.J."/>
            <person name="Tettelin H."/>
            <person name="Glass J.I."/>
            <person name="Rusch D."/>
            <person name="Podicherti R."/>
            <person name="Tsui H.-C.T."/>
            <person name="Winkler M.E."/>
        </authorList>
    </citation>
    <scope>NUCLEOTIDE SEQUENCE</scope>
</reference>
<dbReference type="AlphaFoldDB" id="A0A382BAX2"/>
<feature type="transmembrane region" description="Helical" evidence="1">
    <location>
        <begin position="206"/>
        <end position="226"/>
    </location>
</feature>
<dbReference type="EMBL" id="UINC01028987">
    <property type="protein sequence ID" value="SVB10955.1"/>
    <property type="molecule type" value="Genomic_DNA"/>
</dbReference>
<feature type="transmembrane region" description="Helical" evidence="1">
    <location>
        <begin position="115"/>
        <end position="133"/>
    </location>
</feature>
<evidence type="ECO:0000313" key="2">
    <source>
        <dbReference type="EMBL" id="SVB10955.1"/>
    </source>
</evidence>
<sequence>MKEALVGIRSRWAIASPTLFQWAGIAYLIATPIFFLTLNVRVAFSSSWVYSTGFDRNNIEQRTGVPDEELNRIVDEFIAYFGSDDEFLNVQLYGHDLFNTREIIHMKDVKGIVQGMYILTYIAGLVVVGYLAWGFQRIGRRFLRPALRRIRKAGLLTIGSLATIGSIIGVGFPFFFTLFHEIAFRNDFWMLDPRRDFLVVMFPEQFWLEVTLLVAFATMAQALLLAGGSWWGLRRLQSGDTVEGGAP</sequence>
<protein>
    <recommendedName>
        <fullName evidence="3">TIGR01906 family membrane protein</fullName>
    </recommendedName>
</protein>
<accession>A0A382BAX2</accession>
<proteinExistence type="predicted"/>
<dbReference type="InterPro" id="IPR010178">
    <property type="entry name" value="Lit"/>
</dbReference>
<evidence type="ECO:0008006" key="3">
    <source>
        <dbReference type="Google" id="ProtNLM"/>
    </source>
</evidence>
<keyword evidence="1" id="KW-0472">Membrane</keyword>
<dbReference type="Pfam" id="PF07314">
    <property type="entry name" value="Lit"/>
    <property type="match status" value="1"/>
</dbReference>
<evidence type="ECO:0000256" key="1">
    <source>
        <dbReference type="SAM" id="Phobius"/>
    </source>
</evidence>
<keyword evidence="1" id="KW-0812">Transmembrane</keyword>
<feature type="transmembrane region" description="Helical" evidence="1">
    <location>
        <begin position="12"/>
        <end position="38"/>
    </location>
</feature>